<dbReference type="PROSITE" id="PS51782">
    <property type="entry name" value="LYSM"/>
    <property type="match status" value="1"/>
</dbReference>
<dbReference type="SUPFAM" id="SSF54106">
    <property type="entry name" value="LysM domain"/>
    <property type="match status" value="1"/>
</dbReference>
<feature type="compositionally biased region" description="Low complexity" evidence="3">
    <location>
        <begin position="238"/>
        <end position="249"/>
    </location>
</feature>
<dbReference type="RefSeq" id="WP_070014427.1">
    <property type="nucleotide sequence ID" value="NZ_LJGW01000016.1"/>
</dbReference>
<evidence type="ECO:0000313" key="6">
    <source>
        <dbReference type="Proteomes" id="UP000176005"/>
    </source>
</evidence>
<comment type="caution">
    <text evidence="5">The sequence shown here is derived from an EMBL/GenBank/DDBJ whole genome shotgun (WGS) entry which is preliminary data.</text>
</comment>
<dbReference type="GO" id="GO:0016787">
    <property type="term" value="F:hydrolase activity"/>
    <property type="evidence" value="ECO:0007669"/>
    <property type="project" value="UniProtKB-KW"/>
</dbReference>
<dbReference type="Pfam" id="PF01476">
    <property type="entry name" value="LysM"/>
    <property type="match status" value="1"/>
</dbReference>
<dbReference type="InterPro" id="IPR052196">
    <property type="entry name" value="Bact_Kbp"/>
</dbReference>
<comment type="similarity">
    <text evidence="1">Belongs to the transglycosylase family. Rpf subfamily.</text>
</comment>
<accession>A0A1E7LD74</accession>
<evidence type="ECO:0000259" key="4">
    <source>
        <dbReference type="PROSITE" id="PS51782"/>
    </source>
</evidence>
<feature type="region of interest" description="Disordered" evidence="3">
    <location>
        <begin position="110"/>
        <end position="184"/>
    </location>
</feature>
<dbReference type="PANTHER" id="PTHR34700:SF4">
    <property type="entry name" value="PHAGE-LIKE ELEMENT PBSX PROTEIN XKDP"/>
    <property type="match status" value="1"/>
</dbReference>
<feature type="region of interest" description="Disordered" evidence="3">
    <location>
        <begin position="1"/>
        <end position="20"/>
    </location>
</feature>
<feature type="compositionally biased region" description="Basic and acidic residues" evidence="3">
    <location>
        <begin position="145"/>
        <end position="175"/>
    </location>
</feature>
<evidence type="ECO:0000256" key="2">
    <source>
        <dbReference type="ARBA" id="ARBA00022801"/>
    </source>
</evidence>
<dbReference type="InterPro" id="IPR036779">
    <property type="entry name" value="LysM_dom_sf"/>
</dbReference>
<dbReference type="InterPro" id="IPR010618">
    <property type="entry name" value="RPF"/>
</dbReference>
<dbReference type="EMBL" id="LJGW01000016">
    <property type="protein sequence ID" value="OEV14156.1"/>
    <property type="molecule type" value="Genomic_DNA"/>
</dbReference>
<reference evidence="5 6" key="1">
    <citation type="journal article" date="2016" name="Front. Microbiol.">
        <title>Comparative Genomics Analysis of Streptomyces Species Reveals Their Adaptation to the Marine Environment and Their Diversity at the Genomic Level.</title>
        <authorList>
            <person name="Tian X."/>
            <person name="Zhang Z."/>
            <person name="Yang T."/>
            <person name="Chen M."/>
            <person name="Li J."/>
            <person name="Chen F."/>
            <person name="Yang J."/>
            <person name="Li W."/>
            <person name="Zhang B."/>
            <person name="Zhang Z."/>
            <person name="Wu J."/>
            <person name="Zhang C."/>
            <person name="Long L."/>
            <person name="Xiao J."/>
        </authorList>
    </citation>
    <scope>NUCLEOTIDE SEQUENCE [LARGE SCALE GENOMIC DNA]</scope>
    <source>
        <strain evidence="5 6">SCSIO 10429</strain>
    </source>
</reference>
<dbReference type="InterPro" id="IPR023346">
    <property type="entry name" value="Lysozyme-like_dom_sf"/>
</dbReference>
<evidence type="ECO:0000313" key="5">
    <source>
        <dbReference type="EMBL" id="OEV14156.1"/>
    </source>
</evidence>
<dbReference type="Pfam" id="PF01464">
    <property type="entry name" value="SLT"/>
    <property type="match status" value="1"/>
</dbReference>
<dbReference type="Gene3D" id="1.10.530.10">
    <property type="match status" value="2"/>
</dbReference>
<gene>
    <name evidence="5" type="ORF">AN218_00435</name>
</gene>
<dbReference type="SUPFAM" id="SSF53955">
    <property type="entry name" value="Lysozyme-like"/>
    <property type="match status" value="2"/>
</dbReference>
<dbReference type="InterPro" id="IPR018392">
    <property type="entry name" value="LysM"/>
</dbReference>
<proteinExistence type="inferred from homology"/>
<dbReference type="PATRIC" id="fig|518642.10.peg.3580"/>
<organism evidence="5 6">
    <name type="scientific">Streptomyces nanshensis</name>
    <dbReference type="NCBI Taxonomy" id="518642"/>
    <lineage>
        <taxon>Bacteria</taxon>
        <taxon>Bacillati</taxon>
        <taxon>Actinomycetota</taxon>
        <taxon>Actinomycetes</taxon>
        <taxon>Kitasatosporales</taxon>
        <taxon>Streptomycetaceae</taxon>
        <taxon>Streptomyces</taxon>
    </lineage>
</organism>
<dbReference type="SMART" id="SM00257">
    <property type="entry name" value="LysM"/>
    <property type="match status" value="1"/>
</dbReference>
<evidence type="ECO:0000256" key="1">
    <source>
        <dbReference type="ARBA" id="ARBA00010830"/>
    </source>
</evidence>
<name>A0A1E7LD74_9ACTN</name>
<protein>
    <recommendedName>
        <fullName evidence="4">LysM domain-containing protein</fullName>
    </recommendedName>
</protein>
<keyword evidence="6" id="KW-1185">Reference proteome</keyword>
<dbReference type="PANTHER" id="PTHR34700">
    <property type="entry name" value="POTASSIUM BINDING PROTEIN KBP"/>
    <property type="match status" value="1"/>
</dbReference>
<dbReference type="CDD" id="cd13925">
    <property type="entry name" value="RPF"/>
    <property type="match status" value="1"/>
</dbReference>
<dbReference type="Gene3D" id="3.10.350.10">
    <property type="entry name" value="LysM domain"/>
    <property type="match status" value="1"/>
</dbReference>
<keyword evidence="2" id="KW-0378">Hydrolase</keyword>
<feature type="region of interest" description="Disordered" evidence="3">
    <location>
        <begin position="215"/>
        <end position="252"/>
    </location>
</feature>
<dbReference type="Proteomes" id="UP000176005">
    <property type="component" value="Unassembled WGS sequence"/>
</dbReference>
<dbReference type="AlphaFoldDB" id="A0A1E7LD74"/>
<dbReference type="CDD" id="cd00118">
    <property type="entry name" value="LysM"/>
    <property type="match status" value="1"/>
</dbReference>
<evidence type="ECO:0000256" key="3">
    <source>
        <dbReference type="SAM" id="MobiDB-lite"/>
    </source>
</evidence>
<dbReference type="Pfam" id="PF06737">
    <property type="entry name" value="Transglycosylas"/>
    <property type="match status" value="1"/>
</dbReference>
<feature type="domain" description="LysM" evidence="4">
    <location>
        <begin position="178"/>
        <end position="227"/>
    </location>
</feature>
<sequence length="357" mass="37712">MSGRGRHRRQPERRISRRVSRTSLALTAGGAGIALPFIGTGTAHAASVDTWDKVAQCESTGNWSINSGNGYYGGLQFSQSTWSANGGTEYAPRADQATKEEQIRVAEKVLDSQGPGAWPSCGAKAGLGQDSAEPDLSGDSGEQAAAKKDESKDSEKAAEDSEKSGKKDQKKDKAESGGTYTVVPGDTLSAIARDHDTEGGWKALYEANRKTVGDDADLIRPGQKLGLDGERKGGEQPQGGAEASQSSSGNYANNLDGWIREAMDVMRQHNIPGSYDGIKRNIIRESGGNPNAVNNWDINAQNGTPSKGLLQTIQPTFDAYHVAGTANSMTDPVANIVAACNYAADKYGSIDNVNGPY</sequence>
<dbReference type="InterPro" id="IPR008258">
    <property type="entry name" value="Transglycosylase_SLT_dom_1"/>
</dbReference>